<reference evidence="1" key="1">
    <citation type="submission" date="2014-09" db="EMBL/GenBank/DDBJ databases">
        <authorList>
            <person name="Magalhaes I.L.F."/>
            <person name="Oliveira U."/>
            <person name="Santos F.R."/>
            <person name="Vidigal T.H.D.A."/>
            <person name="Brescovit A.D."/>
            <person name="Santos A.J."/>
        </authorList>
    </citation>
    <scope>NUCLEOTIDE SEQUENCE</scope>
    <source>
        <tissue evidence="1">Shoot tissue taken approximately 20 cm above the soil surface</tissue>
    </source>
</reference>
<accession>A0A0A9BBU9</accession>
<name>A0A0A9BBU9_ARUDO</name>
<protein>
    <submittedName>
        <fullName evidence="1">Uncharacterized protein</fullName>
    </submittedName>
</protein>
<dbReference type="AlphaFoldDB" id="A0A0A9BBU9"/>
<dbReference type="EMBL" id="GBRH01241108">
    <property type="protein sequence ID" value="JAD56787.1"/>
    <property type="molecule type" value="Transcribed_RNA"/>
</dbReference>
<reference evidence="1" key="2">
    <citation type="journal article" date="2015" name="Data Brief">
        <title>Shoot transcriptome of the giant reed, Arundo donax.</title>
        <authorList>
            <person name="Barrero R.A."/>
            <person name="Guerrero F.D."/>
            <person name="Moolhuijzen P."/>
            <person name="Goolsby J.A."/>
            <person name="Tidwell J."/>
            <person name="Bellgard S.E."/>
            <person name="Bellgard M.I."/>
        </authorList>
    </citation>
    <scope>NUCLEOTIDE SEQUENCE</scope>
    <source>
        <tissue evidence="1">Shoot tissue taken approximately 20 cm above the soil surface</tissue>
    </source>
</reference>
<organism evidence="1">
    <name type="scientific">Arundo donax</name>
    <name type="common">Giant reed</name>
    <name type="synonym">Donax arundinaceus</name>
    <dbReference type="NCBI Taxonomy" id="35708"/>
    <lineage>
        <taxon>Eukaryota</taxon>
        <taxon>Viridiplantae</taxon>
        <taxon>Streptophyta</taxon>
        <taxon>Embryophyta</taxon>
        <taxon>Tracheophyta</taxon>
        <taxon>Spermatophyta</taxon>
        <taxon>Magnoliopsida</taxon>
        <taxon>Liliopsida</taxon>
        <taxon>Poales</taxon>
        <taxon>Poaceae</taxon>
        <taxon>PACMAD clade</taxon>
        <taxon>Arundinoideae</taxon>
        <taxon>Arundineae</taxon>
        <taxon>Arundo</taxon>
    </lineage>
</organism>
<sequence length="33" mass="3465">MLVISEISVILCTSQSYVLGVVGLACALEVRVV</sequence>
<proteinExistence type="predicted"/>
<evidence type="ECO:0000313" key="1">
    <source>
        <dbReference type="EMBL" id="JAD56787.1"/>
    </source>
</evidence>